<evidence type="ECO:0000313" key="2">
    <source>
        <dbReference type="EMBL" id="KRZ15503.1"/>
    </source>
</evidence>
<reference evidence="2 3" key="1">
    <citation type="submission" date="2015-01" db="EMBL/GenBank/DDBJ databases">
        <title>Evolution of Trichinella species and genotypes.</title>
        <authorList>
            <person name="Korhonen P.K."/>
            <person name="Edoardo P."/>
            <person name="Giuseppe L.R."/>
            <person name="Gasser R.B."/>
        </authorList>
    </citation>
    <scope>NUCLEOTIDE SEQUENCE [LARGE SCALE GENOMIC DNA]</scope>
    <source>
        <strain evidence="2">ISS1029</strain>
    </source>
</reference>
<dbReference type="InterPro" id="IPR040282">
    <property type="entry name" value="Mig-18-like"/>
</dbReference>
<dbReference type="AlphaFoldDB" id="A0A0V1HYH8"/>
<feature type="domain" description="Abnormal cell migration protein 18-like fibronectin type I" evidence="1">
    <location>
        <begin position="239"/>
        <end position="305"/>
    </location>
</feature>
<accession>A0A0V1HYH8</accession>
<keyword evidence="3" id="KW-1185">Reference proteome</keyword>
<dbReference type="Pfam" id="PF23003">
    <property type="entry name" value="Fn1_2"/>
    <property type="match status" value="3"/>
</dbReference>
<feature type="domain" description="Abnormal cell migration protein 18-like fibronectin type I" evidence="1">
    <location>
        <begin position="166"/>
        <end position="233"/>
    </location>
</feature>
<dbReference type="PANTHER" id="PTHR35572:SF4">
    <property type="entry name" value="PROTEIN CBG15747"/>
    <property type="match status" value="1"/>
</dbReference>
<feature type="domain" description="Abnormal cell migration protein 18-like fibronectin type I" evidence="1">
    <location>
        <begin position="105"/>
        <end position="158"/>
    </location>
</feature>
<comment type="caution">
    <text evidence="2">The sequence shown here is derived from an EMBL/GenBank/DDBJ whole genome shotgun (WGS) entry which is preliminary data.</text>
</comment>
<dbReference type="OrthoDB" id="5911931at2759"/>
<dbReference type="Proteomes" id="UP000055024">
    <property type="component" value="Unassembled WGS sequence"/>
</dbReference>
<evidence type="ECO:0000313" key="3">
    <source>
        <dbReference type="Proteomes" id="UP000055024"/>
    </source>
</evidence>
<evidence type="ECO:0000259" key="1">
    <source>
        <dbReference type="Pfam" id="PF23003"/>
    </source>
</evidence>
<organism evidence="2 3">
    <name type="scientific">Trichinella zimbabwensis</name>
    <dbReference type="NCBI Taxonomy" id="268475"/>
    <lineage>
        <taxon>Eukaryota</taxon>
        <taxon>Metazoa</taxon>
        <taxon>Ecdysozoa</taxon>
        <taxon>Nematoda</taxon>
        <taxon>Enoplea</taxon>
        <taxon>Dorylaimia</taxon>
        <taxon>Trichinellida</taxon>
        <taxon>Trichinellidae</taxon>
        <taxon>Trichinella</taxon>
    </lineage>
</organism>
<sequence length="411" mass="47196">MALWGPNLLICCGNKIWLSKFLLRTGIHRFLTTKPLLDRGRFKLRFKPCFQLVMESQAKDKHLWKFFKMTLLIVVAAVAVCLLDSSRADQSSWRLTKRKLCPGGYTDGMEVTKGRYVYHCTNGKLRPKGCITQDGKQLSLWETFAVSGYQLMCALDKNNILYFKYVGCVVNGTVYYSRDTWADRSFWYICKPIGETLVMEVGGCVYHDQRYQLGEEFPKGDFFFQCYRKANGATAIRPVACLHKGQRYSIGDTFEEDKFWYACTIEAGRAVKKCVGCMHDHQRLMDGDRYFVDNAIYQCTVRKDHSNHQLVGCVQKDQNRVIERRLGCQWIDGVPPHRFLRKCSQNDDNVLLQTISCFYQVGEGSYSISPGCFRIIGDKGIACVSRNGEPAIEEFPSNDLYKAYYKGVRPC</sequence>
<name>A0A0V1HYH8_9BILA</name>
<proteinExistence type="predicted"/>
<dbReference type="InterPro" id="IPR055119">
    <property type="entry name" value="Mig18_Fn1"/>
</dbReference>
<dbReference type="PANTHER" id="PTHR35572">
    <property type="entry name" value="PROTEIN CBG04538-RELATED"/>
    <property type="match status" value="1"/>
</dbReference>
<dbReference type="STRING" id="268475.A0A0V1HYH8"/>
<dbReference type="EMBL" id="JYDP01000017">
    <property type="protein sequence ID" value="KRZ15503.1"/>
    <property type="molecule type" value="Genomic_DNA"/>
</dbReference>
<protein>
    <recommendedName>
        <fullName evidence="1">Abnormal cell migration protein 18-like fibronectin type I domain-containing protein</fullName>
    </recommendedName>
</protein>
<gene>
    <name evidence="2" type="primary">F42A8.1</name>
    <name evidence="2" type="ORF">T11_4777</name>
</gene>